<keyword evidence="2" id="KW-1185">Reference proteome</keyword>
<evidence type="ECO:0000313" key="1">
    <source>
        <dbReference type="EMBL" id="KAH7970211.1"/>
    </source>
</evidence>
<protein>
    <submittedName>
        <fullName evidence="1">Uncharacterized protein</fullName>
    </submittedName>
</protein>
<comment type="caution">
    <text evidence="1">The sequence shown here is derived from an EMBL/GenBank/DDBJ whole genome shotgun (WGS) entry which is preliminary data.</text>
</comment>
<gene>
    <name evidence="1" type="ORF">HPB49_001119</name>
</gene>
<dbReference type="Proteomes" id="UP000821865">
    <property type="component" value="Chromosome 11"/>
</dbReference>
<accession>A0ACB8DHT9</accession>
<name>A0ACB8DHT9_DERSI</name>
<organism evidence="1 2">
    <name type="scientific">Dermacentor silvarum</name>
    <name type="common">Tick</name>
    <dbReference type="NCBI Taxonomy" id="543639"/>
    <lineage>
        <taxon>Eukaryota</taxon>
        <taxon>Metazoa</taxon>
        <taxon>Ecdysozoa</taxon>
        <taxon>Arthropoda</taxon>
        <taxon>Chelicerata</taxon>
        <taxon>Arachnida</taxon>
        <taxon>Acari</taxon>
        <taxon>Parasitiformes</taxon>
        <taxon>Ixodida</taxon>
        <taxon>Ixodoidea</taxon>
        <taxon>Ixodidae</taxon>
        <taxon>Rhipicephalinae</taxon>
        <taxon>Dermacentor</taxon>
    </lineage>
</organism>
<dbReference type="EMBL" id="CM023480">
    <property type="protein sequence ID" value="KAH7970211.1"/>
    <property type="molecule type" value="Genomic_DNA"/>
</dbReference>
<reference evidence="1" key="1">
    <citation type="submission" date="2020-05" db="EMBL/GenBank/DDBJ databases">
        <title>Large-scale comparative analyses of tick genomes elucidate their genetic diversity and vector capacities.</title>
        <authorList>
            <person name="Jia N."/>
            <person name="Wang J."/>
            <person name="Shi W."/>
            <person name="Du L."/>
            <person name="Sun Y."/>
            <person name="Zhan W."/>
            <person name="Jiang J."/>
            <person name="Wang Q."/>
            <person name="Zhang B."/>
            <person name="Ji P."/>
            <person name="Sakyi L.B."/>
            <person name="Cui X."/>
            <person name="Yuan T."/>
            <person name="Jiang B."/>
            <person name="Yang W."/>
            <person name="Lam T.T.-Y."/>
            <person name="Chang Q."/>
            <person name="Ding S."/>
            <person name="Wang X."/>
            <person name="Zhu J."/>
            <person name="Ruan X."/>
            <person name="Zhao L."/>
            <person name="Wei J."/>
            <person name="Que T."/>
            <person name="Du C."/>
            <person name="Cheng J."/>
            <person name="Dai P."/>
            <person name="Han X."/>
            <person name="Huang E."/>
            <person name="Gao Y."/>
            <person name="Liu J."/>
            <person name="Shao H."/>
            <person name="Ye R."/>
            <person name="Li L."/>
            <person name="Wei W."/>
            <person name="Wang X."/>
            <person name="Wang C."/>
            <person name="Yang T."/>
            <person name="Huo Q."/>
            <person name="Li W."/>
            <person name="Guo W."/>
            <person name="Chen H."/>
            <person name="Zhou L."/>
            <person name="Ni X."/>
            <person name="Tian J."/>
            <person name="Zhou Y."/>
            <person name="Sheng Y."/>
            <person name="Liu T."/>
            <person name="Pan Y."/>
            <person name="Xia L."/>
            <person name="Li J."/>
            <person name="Zhao F."/>
            <person name="Cao W."/>
        </authorList>
    </citation>
    <scope>NUCLEOTIDE SEQUENCE</scope>
    <source>
        <strain evidence="1">Dsil-2018</strain>
    </source>
</reference>
<proteinExistence type="predicted"/>
<evidence type="ECO:0000313" key="2">
    <source>
        <dbReference type="Proteomes" id="UP000821865"/>
    </source>
</evidence>
<sequence>MESAYKMDATSKVPRVSASVIFYVSIQNCTRKHVLVKWETEDTWDVYPVKRIADIAIGMELLRDPASALQKFRDVVVDIVWQPGKPPAPARILAVGSQASMQKKKRNRLALEAAETDSSATGAKRTCDHLEEIESLQNTVESLQEELRETRAELAQARQCIDAAKMVKRLMHMVDKAGTPAEAVGVAPAPKVDIGDGVYVEEGLLMRLRLDANNSGSRFARGLLKGLFTKEELEGRSLFGRPSNAHKGLPQKEPLDSSKVNAILGYTTWHFNVLPGQLKNTLSSLLARGY</sequence>